<feature type="domain" description="PAS" evidence="1">
    <location>
        <begin position="147"/>
        <end position="201"/>
    </location>
</feature>
<dbReference type="InterPro" id="IPR052155">
    <property type="entry name" value="Biofilm_reg_signaling"/>
</dbReference>
<dbReference type="HOGENOM" id="CLU_477284_0_0_0"/>
<feature type="domain" description="PAC" evidence="2">
    <location>
        <begin position="93"/>
        <end position="146"/>
    </location>
</feature>
<keyword evidence="4" id="KW-1185">Reference proteome</keyword>
<dbReference type="InterPro" id="IPR000014">
    <property type="entry name" value="PAS"/>
</dbReference>
<organism evidence="3 4">
    <name type="scientific">Thermovirga lienii (strain ATCC BAA-1197 / DSM 17291 / Cas60314)</name>
    <dbReference type="NCBI Taxonomy" id="580340"/>
    <lineage>
        <taxon>Bacteria</taxon>
        <taxon>Thermotogati</taxon>
        <taxon>Synergistota</taxon>
        <taxon>Synergistia</taxon>
        <taxon>Synergistales</taxon>
        <taxon>Thermovirgaceae</taxon>
        <taxon>Thermovirga</taxon>
    </lineage>
</organism>
<dbReference type="PROSITE" id="PS50113">
    <property type="entry name" value="PAC"/>
    <property type="match status" value="3"/>
</dbReference>
<dbReference type="Gene3D" id="3.30.450.20">
    <property type="entry name" value="PAS domain"/>
    <property type="match status" value="3"/>
</dbReference>
<dbReference type="AlphaFoldDB" id="G7V5I0"/>
<evidence type="ECO:0000259" key="1">
    <source>
        <dbReference type="PROSITE" id="PS50112"/>
    </source>
</evidence>
<reference evidence="4" key="1">
    <citation type="submission" date="2011-10" db="EMBL/GenBank/DDBJ databases">
        <title>The complete genome of chromosome of Thermovirga lienii DSM 17291.</title>
        <authorList>
            <consortium name="US DOE Joint Genome Institute (JGI-PGF)"/>
            <person name="Lucas S."/>
            <person name="Copeland A."/>
            <person name="Lapidus A."/>
            <person name="Glavina del Rio T."/>
            <person name="Dalin E."/>
            <person name="Tice H."/>
            <person name="Bruce D."/>
            <person name="Goodwin L."/>
            <person name="Pitluck S."/>
            <person name="Peters L."/>
            <person name="Mikhailova N."/>
            <person name="Saunders E."/>
            <person name="Kyrpides N."/>
            <person name="Mavromatis K."/>
            <person name="Ivanova N."/>
            <person name="Last F.I."/>
            <person name="Brettin T."/>
            <person name="Detter J.C."/>
            <person name="Han C."/>
            <person name="Larimer F."/>
            <person name="Land M."/>
            <person name="Hauser L."/>
            <person name="Markowitz V."/>
            <person name="Cheng J.-F."/>
            <person name="Hugenholtz P."/>
            <person name="Woyke T."/>
            <person name="Wu D."/>
            <person name="Spring S."/>
            <person name="Schroeder M."/>
            <person name="Brambilla E.-M."/>
            <person name="Klenk H.-P."/>
            <person name="Eisen J.A."/>
        </authorList>
    </citation>
    <scope>NUCLEOTIDE SEQUENCE [LARGE SCALE GENOMIC DNA]</scope>
    <source>
        <strain evidence="4">ATCC BAA-1197 / DSM 17291 / Cas60314</strain>
    </source>
</reference>
<reference evidence="3 4" key="2">
    <citation type="journal article" date="2012" name="Stand. Genomic Sci.">
        <title>Genome sequence of the moderately thermophilic, amino-acid-degrading and sulfur-reducing bacterium Thermovirga lienii type strain (Cas60314(T)).</title>
        <authorList>
            <person name="Goker M."/>
            <person name="Saunders E."/>
            <person name="Lapidus A."/>
            <person name="Nolan M."/>
            <person name="Lucas S."/>
            <person name="Hammon N."/>
            <person name="Deshpande S."/>
            <person name="Cheng J.F."/>
            <person name="Han C."/>
            <person name="Tapia R."/>
            <person name="Goodwin L.A."/>
            <person name="Pitluck S."/>
            <person name="Liolios K."/>
            <person name="Mavromatis K."/>
            <person name="Pagani I."/>
            <person name="Ivanova N."/>
            <person name="Mikhailova N."/>
            <person name="Pati A."/>
            <person name="Chen A."/>
            <person name="Palaniappan K."/>
            <person name="Land M."/>
            <person name="Chang Y.J."/>
            <person name="Jeffries C.D."/>
            <person name="Brambilla E.M."/>
            <person name="Rohde M."/>
            <person name="Spring S."/>
            <person name="Detter J.C."/>
            <person name="Woyke T."/>
            <person name="Bristow J."/>
            <person name="Eisen J.A."/>
            <person name="Markowitz V."/>
            <person name="Hugenholtz P."/>
            <person name="Kyrpides N.C."/>
            <person name="Klenk H.P."/>
        </authorList>
    </citation>
    <scope>NUCLEOTIDE SEQUENCE [LARGE SCALE GENOMIC DNA]</scope>
    <source>
        <strain evidence="4">ATCC BAA-1197 / DSM 17291 / Cas60314</strain>
    </source>
</reference>
<dbReference type="STRING" id="580340.Tlie_0061"/>
<evidence type="ECO:0000313" key="3">
    <source>
        <dbReference type="EMBL" id="AER65807.1"/>
    </source>
</evidence>
<dbReference type="SMART" id="SM00086">
    <property type="entry name" value="PAC"/>
    <property type="match status" value="3"/>
</dbReference>
<dbReference type="eggNOG" id="COG3829">
    <property type="taxonomic scope" value="Bacteria"/>
</dbReference>
<dbReference type="NCBIfam" id="TIGR00229">
    <property type="entry name" value="sensory_box"/>
    <property type="match status" value="3"/>
</dbReference>
<sequence length="571" mass="65817">MARLFSKKHEKKDFTGPVLGGSFFENLFDHSPEAIIICDREERIIRANRTFCELFGYSEEEVIGKNGNDVVAPTPDLMREAVAVDELMWGSKEKVCLETIRLRRDGTAIPVELLQVPFELEDGTLYDYTIYRDITERKNAEYAFRREKVFFEKLFEATPLAIMICDPKGRITRANPAFLKLFGYPEGEVIGRACYDIVTQDARLIAEAREIDKRFWSGENIHMQVKRQNKDGKILHLELVQVPLILDQDTMMCYVIYRDISQQIKAEEALKESERRYHAVVQDQDEFIVRLNTDGVLTFVNDAYCRYKGMSKEELLGSSIFDDYDPETAERLKREILTFLTPETPVKTSEVYNDLPSGKRQFVQWRNRGIFDQNGKLIEIQSVGRDVTDLKEAQEQLKRLNVVLKSVRDIHRLINSEKDPTRLVQSICVSLVVNQGYPNVWIAILEFKNYLATIFEAAMIDGDTPISERMCRKELNRACRKVLENPGVIIEKEVVPCSYIPLLNEYPDKYSMSTRLEYQGHVFGLITVALPKEYMVTEEEKIIFQETAQDIAMALYNLGIHSQGGVKGKCD</sequence>
<dbReference type="PANTHER" id="PTHR44757:SF2">
    <property type="entry name" value="BIOFILM ARCHITECTURE MAINTENANCE PROTEIN MBAA"/>
    <property type="match status" value="1"/>
</dbReference>
<dbReference type="InterPro" id="IPR000700">
    <property type="entry name" value="PAS-assoc_C"/>
</dbReference>
<dbReference type="SUPFAM" id="SSF55785">
    <property type="entry name" value="PYP-like sensor domain (PAS domain)"/>
    <property type="match status" value="3"/>
</dbReference>
<dbReference type="InterPro" id="IPR035965">
    <property type="entry name" value="PAS-like_dom_sf"/>
</dbReference>
<dbReference type="SMART" id="SM00091">
    <property type="entry name" value="PAS"/>
    <property type="match status" value="3"/>
</dbReference>
<evidence type="ECO:0000313" key="4">
    <source>
        <dbReference type="Proteomes" id="UP000005868"/>
    </source>
</evidence>
<dbReference type="CDD" id="cd00130">
    <property type="entry name" value="PAS"/>
    <property type="match status" value="3"/>
</dbReference>
<dbReference type="Pfam" id="PF13426">
    <property type="entry name" value="PAS_9"/>
    <property type="match status" value="1"/>
</dbReference>
<protein>
    <submittedName>
        <fullName evidence="3">Putative PAS/PAC sensor protein</fullName>
    </submittedName>
</protein>
<dbReference type="eggNOG" id="COG2203">
    <property type="taxonomic scope" value="Bacteria"/>
</dbReference>
<dbReference type="OrthoDB" id="187at2"/>
<dbReference type="PROSITE" id="PS50112">
    <property type="entry name" value="PAS"/>
    <property type="match status" value="3"/>
</dbReference>
<feature type="domain" description="PAS" evidence="1">
    <location>
        <begin position="273"/>
        <end position="343"/>
    </location>
</feature>
<gene>
    <name evidence="3" type="ordered locus">Tlie_0061</name>
</gene>
<proteinExistence type="predicted"/>
<dbReference type="Proteomes" id="UP000005868">
    <property type="component" value="Chromosome"/>
</dbReference>
<dbReference type="InterPro" id="IPR013656">
    <property type="entry name" value="PAS_4"/>
</dbReference>
<dbReference type="Gene3D" id="3.30.450.40">
    <property type="match status" value="1"/>
</dbReference>
<dbReference type="SUPFAM" id="SSF55781">
    <property type="entry name" value="GAF domain-like"/>
    <property type="match status" value="1"/>
</dbReference>
<feature type="domain" description="PAC" evidence="2">
    <location>
        <begin position="347"/>
        <end position="399"/>
    </location>
</feature>
<feature type="domain" description="PAS" evidence="1">
    <location>
        <begin position="20"/>
        <end position="73"/>
    </location>
</feature>
<dbReference type="InterPro" id="IPR001610">
    <property type="entry name" value="PAC"/>
</dbReference>
<feature type="domain" description="PAC" evidence="2">
    <location>
        <begin position="219"/>
        <end position="272"/>
    </location>
</feature>
<dbReference type="PANTHER" id="PTHR44757">
    <property type="entry name" value="DIGUANYLATE CYCLASE DGCP"/>
    <property type="match status" value="1"/>
</dbReference>
<dbReference type="EMBL" id="CP003096">
    <property type="protein sequence ID" value="AER65807.1"/>
    <property type="molecule type" value="Genomic_DNA"/>
</dbReference>
<evidence type="ECO:0000259" key="2">
    <source>
        <dbReference type="PROSITE" id="PS50113"/>
    </source>
</evidence>
<dbReference type="InterPro" id="IPR029016">
    <property type="entry name" value="GAF-like_dom_sf"/>
</dbReference>
<dbReference type="KEGG" id="tli:Tlie_0061"/>
<dbReference type="Pfam" id="PF08448">
    <property type="entry name" value="PAS_4"/>
    <property type="match status" value="2"/>
</dbReference>
<accession>G7V5I0</accession>
<name>G7V5I0_THELD</name>